<feature type="compositionally biased region" description="Low complexity" evidence="1">
    <location>
        <begin position="145"/>
        <end position="158"/>
    </location>
</feature>
<gene>
    <name evidence="3" type="primary">LOC130494823</name>
</gene>
<evidence type="ECO:0000313" key="2">
    <source>
        <dbReference type="Proteomes" id="UP000504610"/>
    </source>
</evidence>
<feature type="compositionally biased region" description="Polar residues" evidence="1">
    <location>
        <begin position="111"/>
        <end position="137"/>
    </location>
</feature>
<sequence length="177" mass="18821">MTAKNLDHMGGGRSHKPLPPVVEFERQSGEVVEVSVHYPWVPATCSHSQSDPQPSLPLPPVTPPINHTLPVPTNPSLDSIPAQVAIIPKPNFNPFLTPEPPIRPSLKRSRSSPTLSPPVSSNANPFAQTLSLFNPQEAQPPDPISCSKPTFSPSSFSTVLVGSGPPVASEDPLLPSQ</sequence>
<accession>A0A9W3BQP6</accession>
<dbReference type="RefSeq" id="XP_056841602.1">
    <property type="nucleotide sequence ID" value="XM_056985622.1"/>
</dbReference>
<reference evidence="3" key="2">
    <citation type="submission" date="2025-08" db="UniProtKB">
        <authorList>
            <consortium name="RefSeq"/>
        </authorList>
    </citation>
    <scope>IDENTIFICATION</scope>
    <source>
        <tissue evidence="3">Leaf</tissue>
    </source>
</reference>
<evidence type="ECO:0000313" key="3">
    <source>
        <dbReference type="RefSeq" id="XP_056841602.1"/>
    </source>
</evidence>
<name>A0A9W3BQP6_RAPSA</name>
<dbReference type="KEGG" id="rsz:130494823"/>
<proteinExistence type="predicted"/>
<dbReference type="Proteomes" id="UP000504610">
    <property type="component" value="Chromosome 5"/>
</dbReference>
<dbReference type="AlphaFoldDB" id="A0A9W3BQP6"/>
<feature type="region of interest" description="Disordered" evidence="1">
    <location>
        <begin position="92"/>
        <end position="177"/>
    </location>
</feature>
<reference evidence="2" key="1">
    <citation type="journal article" date="2019" name="Database">
        <title>The radish genome database (RadishGD): an integrated information resource for radish genomics.</title>
        <authorList>
            <person name="Yu H.J."/>
            <person name="Baek S."/>
            <person name="Lee Y.J."/>
            <person name="Cho A."/>
            <person name="Mun J.H."/>
        </authorList>
    </citation>
    <scope>NUCLEOTIDE SEQUENCE [LARGE SCALE GENOMIC DNA]</scope>
    <source>
        <strain evidence="2">cv. WK10039</strain>
    </source>
</reference>
<evidence type="ECO:0000256" key="1">
    <source>
        <dbReference type="SAM" id="MobiDB-lite"/>
    </source>
</evidence>
<feature type="region of interest" description="Disordered" evidence="1">
    <location>
        <begin position="1"/>
        <end position="20"/>
    </location>
</feature>
<dbReference type="GeneID" id="130494823"/>
<keyword evidence="2" id="KW-1185">Reference proteome</keyword>
<protein>
    <submittedName>
        <fullName evidence="3">Leucine-rich repeat extensin-like protein 5</fullName>
    </submittedName>
</protein>
<organism evidence="2 3">
    <name type="scientific">Raphanus sativus</name>
    <name type="common">Radish</name>
    <name type="synonym">Raphanus raphanistrum var. sativus</name>
    <dbReference type="NCBI Taxonomy" id="3726"/>
    <lineage>
        <taxon>Eukaryota</taxon>
        <taxon>Viridiplantae</taxon>
        <taxon>Streptophyta</taxon>
        <taxon>Embryophyta</taxon>
        <taxon>Tracheophyta</taxon>
        <taxon>Spermatophyta</taxon>
        <taxon>Magnoliopsida</taxon>
        <taxon>eudicotyledons</taxon>
        <taxon>Gunneridae</taxon>
        <taxon>Pentapetalae</taxon>
        <taxon>rosids</taxon>
        <taxon>malvids</taxon>
        <taxon>Brassicales</taxon>
        <taxon>Brassicaceae</taxon>
        <taxon>Brassiceae</taxon>
        <taxon>Raphanus</taxon>
    </lineage>
</organism>